<protein>
    <recommendedName>
        <fullName evidence="3">Phytanoyl-CoA dioxygenase</fullName>
    </recommendedName>
</protein>
<proteinExistence type="predicted"/>
<dbReference type="Proteomes" id="UP000062788">
    <property type="component" value="Unassembled WGS sequence"/>
</dbReference>
<comment type="caution">
    <text evidence="1">The sequence shown here is derived from an EMBL/GenBank/DDBJ whole genome shotgun (WGS) entry which is preliminary data.</text>
</comment>
<reference evidence="1 2" key="1">
    <citation type="submission" date="2015-11" db="EMBL/GenBank/DDBJ databases">
        <title>Expanding the genomic diversity of Burkholderia species for the development of highly accurate diagnostics.</title>
        <authorList>
            <person name="Sahl J."/>
            <person name="Keim P."/>
            <person name="Wagner D."/>
        </authorList>
    </citation>
    <scope>NUCLEOTIDE SEQUENCE [LARGE SCALE GENOMIC DNA]</scope>
    <source>
        <strain evidence="1 2">TSV85</strain>
    </source>
</reference>
<dbReference type="InterPro" id="IPR008775">
    <property type="entry name" value="Phytyl_CoA_dOase-like"/>
</dbReference>
<dbReference type="SUPFAM" id="SSF51197">
    <property type="entry name" value="Clavaminate synthase-like"/>
    <property type="match status" value="1"/>
</dbReference>
<dbReference type="Gene3D" id="2.60.120.620">
    <property type="entry name" value="q2cbj1_9rhob like domain"/>
    <property type="match status" value="1"/>
</dbReference>
<accession>A0A103DZS1</accession>
<gene>
    <name evidence="1" type="ORF">WS67_17810</name>
</gene>
<evidence type="ECO:0000313" key="2">
    <source>
        <dbReference type="Proteomes" id="UP000062788"/>
    </source>
</evidence>
<dbReference type="Pfam" id="PF05721">
    <property type="entry name" value="PhyH"/>
    <property type="match status" value="1"/>
</dbReference>
<evidence type="ECO:0008006" key="3">
    <source>
        <dbReference type="Google" id="ProtNLM"/>
    </source>
</evidence>
<dbReference type="GO" id="GO:0016706">
    <property type="term" value="F:2-oxoglutarate-dependent dioxygenase activity"/>
    <property type="evidence" value="ECO:0007669"/>
    <property type="project" value="UniProtKB-ARBA"/>
</dbReference>
<evidence type="ECO:0000313" key="1">
    <source>
        <dbReference type="EMBL" id="KVE25752.1"/>
    </source>
</evidence>
<dbReference type="GO" id="GO:0005506">
    <property type="term" value="F:iron ion binding"/>
    <property type="evidence" value="ECO:0007669"/>
    <property type="project" value="UniProtKB-ARBA"/>
</dbReference>
<dbReference type="EMBL" id="LOWA01000037">
    <property type="protein sequence ID" value="KVE25752.1"/>
    <property type="molecule type" value="Genomic_DNA"/>
</dbReference>
<sequence length="356" mass="39598">MSAARAADLPIDIHIHTHLFENGTYTLQAKAKSGWLGDTIHAQTVFKIEHRDGLAAKVSSLLAEAGTPPVFAGDCDSSYYPYDETAATPWFDRPDADEHIAALLRSGEISGTEASALRQFVKDGFMILEGVIDDALVDAVNAEIEDAIERKYQNYEFGTSQRIEHLHLHYPNMRKLWLDRRHLRLADLVFNARARPCQTLTYVFGSQQDAHQDTVHLTPFPAGYMCGIWIALQDICANSGELVVYPGSHREPRIYLNGTGCNKVRSDWSEFGAKIVPKYQEMSARYTPFVYRPKKGTVLIWHENLLHAGSVRLDQSLPRRSVVIHAFADGAIGYYDSTGIAASAVPFTEIAAFAGN</sequence>
<dbReference type="PANTHER" id="PTHR20883">
    <property type="entry name" value="PHYTANOYL-COA DIOXYGENASE DOMAIN CONTAINING 1"/>
    <property type="match status" value="1"/>
</dbReference>
<organism evidence="1 2">
    <name type="scientific">Burkholderia singularis</name>
    <dbReference type="NCBI Taxonomy" id="1503053"/>
    <lineage>
        <taxon>Bacteria</taxon>
        <taxon>Pseudomonadati</taxon>
        <taxon>Pseudomonadota</taxon>
        <taxon>Betaproteobacteria</taxon>
        <taxon>Burkholderiales</taxon>
        <taxon>Burkholderiaceae</taxon>
        <taxon>Burkholderia</taxon>
        <taxon>pseudomallei group</taxon>
    </lineage>
</organism>
<dbReference type="PANTHER" id="PTHR20883:SF14">
    <property type="entry name" value="PHYTANOYL-COA DIOXYGENASE"/>
    <property type="match status" value="1"/>
</dbReference>
<keyword evidence="2" id="KW-1185">Reference proteome</keyword>
<name>A0A103DZS1_9BURK</name>
<dbReference type="AlphaFoldDB" id="A0A103DZS1"/>